<name>A0A1F8F754_9BACT</name>
<feature type="region of interest" description="Disordered" evidence="1">
    <location>
        <begin position="1"/>
        <end position="32"/>
    </location>
</feature>
<dbReference type="EMBL" id="MGJO01000035">
    <property type="protein sequence ID" value="OGN08982.1"/>
    <property type="molecule type" value="Genomic_DNA"/>
</dbReference>
<evidence type="ECO:0000313" key="3">
    <source>
        <dbReference type="Proteomes" id="UP000178908"/>
    </source>
</evidence>
<accession>A0A1F8F754</accession>
<dbReference type="Proteomes" id="UP000178908">
    <property type="component" value="Unassembled WGS sequence"/>
</dbReference>
<dbReference type="AlphaFoldDB" id="A0A1F8F754"/>
<proteinExistence type="predicted"/>
<reference evidence="2 3" key="1">
    <citation type="journal article" date="2016" name="Nat. Commun.">
        <title>Thousands of microbial genomes shed light on interconnected biogeochemical processes in an aquifer system.</title>
        <authorList>
            <person name="Anantharaman K."/>
            <person name="Brown C.T."/>
            <person name="Hug L.A."/>
            <person name="Sharon I."/>
            <person name="Castelle C.J."/>
            <person name="Probst A.J."/>
            <person name="Thomas B.C."/>
            <person name="Singh A."/>
            <person name="Wilkins M.J."/>
            <person name="Karaoz U."/>
            <person name="Brodie E.L."/>
            <person name="Williams K.H."/>
            <person name="Hubbard S.S."/>
            <person name="Banfield J.F."/>
        </authorList>
    </citation>
    <scope>NUCLEOTIDE SEQUENCE [LARGE SCALE GENOMIC DNA]</scope>
</reference>
<evidence type="ECO:0000313" key="2">
    <source>
        <dbReference type="EMBL" id="OGN08982.1"/>
    </source>
</evidence>
<organism evidence="2 3">
    <name type="scientific">Candidatus Yanofskybacteria bacterium RIFCSPHIGHO2_02_FULL_39_10</name>
    <dbReference type="NCBI Taxonomy" id="1802674"/>
    <lineage>
        <taxon>Bacteria</taxon>
        <taxon>Candidatus Yanofskyibacteriota</taxon>
    </lineage>
</organism>
<protein>
    <submittedName>
        <fullName evidence="2">Uncharacterized protein</fullName>
    </submittedName>
</protein>
<gene>
    <name evidence="2" type="ORF">A3C61_02520</name>
</gene>
<comment type="caution">
    <text evidence="2">The sequence shown here is derived from an EMBL/GenBank/DDBJ whole genome shotgun (WGS) entry which is preliminary data.</text>
</comment>
<sequence length="156" mass="16837">MADTSTGGKGKKQEKKPAGARTSSSAHKAGIVRTHMGLPLKKLRRVFKANGFDVAKAYASAHGLMAEWRKIEASGLVERRQEAHKRRRLNRYEATVVRRATRRVAEAAAKAVAEKKALLSARAKKAAATKAANKAAKKAAYLQAVNSAPEILTPSH</sequence>
<evidence type="ECO:0000256" key="1">
    <source>
        <dbReference type="SAM" id="MobiDB-lite"/>
    </source>
</evidence>